<name>A0A6A6EQZ0_9PEZI</name>
<dbReference type="Proteomes" id="UP000800200">
    <property type="component" value="Unassembled WGS sequence"/>
</dbReference>
<gene>
    <name evidence="3" type="ORF">K469DRAFT_716848</name>
</gene>
<feature type="non-terminal residue" evidence="3">
    <location>
        <position position="230"/>
    </location>
</feature>
<proteinExistence type="predicted"/>
<feature type="chain" id="PRO_5025526086" evidence="2">
    <location>
        <begin position="23"/>
        <end position="230"/>
    </location>
</feature>
<keyword evidence="1" id="KW-0472">Membrane</keyword>
<evidence type="ECO:0000313" key="4">
    <source>
        <dbReference type="Proteomes" id="UP000800200"/>
    </source>
</evidence>
<dbReference type="OrthoDB" id="3936754at2759"/>
<keyword evidence="4" id="KW-1185">Reference proteome</keyword>
<organism evidence="3 4">
    <name type="scientific">Zopfia rhizophila CBS 207.26</name>
    <dbReference type="NCBI Taxonomy" id="1314779"/>
    <lineage>
        <taxon>Eukaryota</taxon>
        <taxon>Fungi</taxon>
        <taxon>Dikarya</taxon>
        <taxon>Ascomycota</taxon>
        <taxon>Pezizomycotina</taxon>
        <taxon>Dothideomycetes</taxon>
        <taxon>Dothideomycetes incertae sedis</taxon>
        <taxon>Zopfiaceae</taxon>
        <taxon>Zopfia</taxon>
    </lineage>
</organism>
<protein>
    <submittedName>
        <fullName evidence="3">Uncharacterized protein</fullName>
    </submittedName>
</protein>
<dbReference type="AlphaFoldDB" id="A0A6A6EQZ0"/>
<keyword evidence="2" id="KW-0732">Signal</keyword>
<feature type="transmembrane region" description="Helical" evidence="1">
    <location>
        <begin position="150"/>
        <end position="173"/>
    </location>
</feature>
<reference evidence="3" key="1">
    <citation type="journal article" date="2020" name="Stud. Mycol.">
        <title>101 Dothideomycetes genomes: a test case for predicting lifestyles and emergence of pathogens.</title>
        <authorList>
            <person name="Haridas S."/>
            <person name="Albert R."/>
            <person name="Binder M."/>
            <person name="Bloem J."/>
            <person name="Labutti K."/>
            <person name="Salamov A."/>
            <person name="Andreopoulos B."/>
            <person name="Baker S."/>
            <person name="Barry K."/>
            <person name="Bills G."/>
            <person name="Bluhm B."/>
            <person name="Cannon C."/>
            <person name="Castanera R."/>
            <person name="Culley D."/>
            <person name="Daum C."/>
            <person name="Ezra D."/>
            <person name="Gonzalez J."/>
            <person name="Henrissat B."/>
            <person name="Kuo A."/>
            <person name="Liang C."/>
            <person name="Lipzen A."/>
            <person name="Lutzoni F."/>
            <person name="Magnuson J."/>
            <person name="Mondo S."/>
            <person name="Nolan M."/>
            <person name="Ohm R."/>
            <person name="Pangilinan J."/>
            <person name="Park H.-J."/>
            <person name="Ramirez L."/>
            <person name="Alfaro M."/>
            <person name="Sun H."/>
            <person name="Tritt A."/>
            <person name="Yoshinaga Y."/>
            <person name="Zwiers L.-H."/>
            <person name="Turgeon B."/>
            <person name="Goodwin S."/>
            <person name="Spatafora J."/>
            <person name="Crous P."/>
            <person name="Grigoriev I."/>
        </authorList>
    </citation>
    <scope>NUCLEOTIDE SEQUENCE</scope>
    <source>
        <strain evidence="3">CBS 207.26</strain>
    </source>
</reference>
<keyword evidence="1" id="KW-1133">Transmembrane helix</keyword>
<accession>A0A6A6EQZ0</accession>
<sequence length="230" mass="25617">MVVTISSIALLYLASLVFPAAGAPTRSHCRCVVIDANKPPSSSSALRDTSRRYDVCAQLGPELEYFQLAEPDVYQTYFQHIIDERPTATPTEDELKPLTTTVLMELAAKNRLDHSDIALPSAPTERPRERIICRSESEAFTEYHDSRTTLFSLGVIVVMAVLACIAECINLLMSWMESRQARRAPVRLSGGEKKLRAYSAPDQKCNAPEVHACTAYLVELDDDDEWNVPV</sequence>
<feature type="signal peptide" evidence="2">
    <location>
        <begin position="1"/>
        <end position="22"/>
    </location>
</feature>
<evidence type="ECO:0000256" key="1">
    <source>
        <dbReference type="SAM" id="Phobius"/>
    </source>
</evidence>
<keyword evidence="1" id="KW-0812">Transmembrane</keyword>
<dbReference type="EMBL" id="ML994615">
    <property type="protein sequence ID" value="KAF2192326.1"/>
    <property type="molecule type" value="Genomic_DNA"/>
</dbReference>
<evidence type="ECO:0000256" key="2">
    <source>
        <dbReference type="SAM" id="SignalP"/>
    </source>
</evidence>
<evidence type="ECO:0000313" key="3">
    <source>
        <dbReference type="EMBL" id="KAF2192326.1"/>
    </source>
</evidence>